<sequence>MRYPLREGVTSASGGSSSPHIINSGNAVHRMTHCGRIL</sequence>
<feature type="region of interest" description="Disordered" evidence="1">
    <location>
        <begin position="1"/>
        <end position="24"/>
    </location>
</feature>
<keyword evidence="3" id="KW-1185">Reference proteome</keyword>
<evidence type="ECO:0000313" key="3">
    <source>
        <dbReference type="Proteomes" id="UP001281614"/>
    </source>
</evidence>
<gene>
    <name evidence="2" type="ORF">CKAH01_13568</name>
</gene>
<evidence type="ECO:0000313" key="2">
    <source>
        <dbReference type="EMBL" id="KAK2773528.1"/>
    </source>
</evidence>
<comment type="caution">
    <text evidence="2">The sequence shown here is derived from an EMBL/GenBank/DDBJ whole genome shotgun (WGS) entry which is preliminary data.</text>
</comment>
<protein>
    <submittedName>
        <fullName evidence="2">Uncharacterized protein</fullName>
    </submittedName>
</protein>
<proteinExistence type="predicted"/>
<dbReference type="Proteomes" id="UP001281614">
    <property type="component" value="Unassembled WGS sequence"/>
</dbReference>
<dbReference type="AlphaFoldDB" id="A0AAD9YQI6"/>
<reference evidence="2" key="1">
    <citation type="submission" date="2023-02" db="EMBL/GenBank/DDBJ databases">
        <title>Colletotrichum kahawae CIFC_Que2 genome sequencing and assembly.</title>
        <authorList>
            <person name="Baroncelli R."/>
        </authorList>
    </citation>
    <scope>NUCLEOTIDE SEQUENCE</scope>
    <source>
        <strain evidence="2">CIFC_Que2</strain>
    </source>
</reference>
<dbReference type="EMBL" id="VYYT01000056">
    <property type="protein sequence ID" value="KAK2773528.1"/>
    <property type="molecule type" value="Genomic_DNA"/>
</dbReference>
<accession>A0AAD9YQI6</accession>
<name>A0AAD9YQI6_COLKA</name>
<organism evidence="2 3">
    <name type="scientific">Colletotrichum kahawae</name>
    <name type="common">Coffee berry disease fungus</name>
    <dbReference type="NCBI Taxonomy" id="34407"/>
    <lineage>
        <taxon>Eukaryota</taxon>
        <taxon>Fungi</taxon>
        <taxon>Dikarya</taxon>
        <taxon>Ascomycota</taxon>
        <taxon>Pezizomycotina</taxon>
        <taxon>Sordariomycetes</taxon>
        <taxon>Hypocreomycetidae</taxon>
        <taxon>Glomerellales</taxon>
        <taxon>Glomerellaceae</taxon>
        <taxon>Colletotrichum</taxon>
        <taxon>Colletotrichum gloeosporioides species complex</taxon>
    </lineage>
</organism>
<feature type="compositionally biased region" description="Polar residues" evidence="1">
    <location>
        <begin position="10"/>
        <end position="24"/>
    </location>
</feature>
<evidence type="ECO:0000256" key="1">
    <source>
        <dbReference type="SAM" id="MobiDB-lite"/>
    </source>
</evidence>